<gene>
    <name evidence="2" type="ORF">Fcan01_05072</name>
</gene>
<sequence length="577" mass="64931">MNLLPLLTLVVSCQAVYADVFYVKLHQSENLDCILLDQQTLSKYKGFATKDDGSSHALRIKTSQAVHSPADFHQKIEDESKIIEIFARAQEVSDAHIETLCKSVTNIPPLSVFQDNIEIQKIVNGGDQLNRIDVVFMGDGYQLGARDQFFEDMMRLTTNMFEGVTFSSYLPLFNIWAIFVPSVDSGIGYNGPQNTPFRLYREAGQLRVIWPGNSEYARQVCRMTGLSGCDYPSLIANDDFYGGLGGEFVVSTKSNRTGTVVLRHEMGHNFADVGDEYDNSWAYFGANSATNVVNVGWTSWLSGGPIPTEERAIYRLLEYPWADLSLGERSFTFTSDGTYSRFYLLVSVSAAGEEDSLEFSLDGVVLPWTTQGFDDREFYDWKGDGFSQGSHNFTVRSKTPPTHETIPRMICSVTLHEYGDETEYHTSNDYYSAYPTWDDSASRRKTLRPTNNGCLMRNMSSTTFCSVCKESMWLQFLEKVSLVDSLVVDPLPNPDGTKRVRLNTLKLGQLRAPGNEIDGEWLKTTWSRDGVEQVDMTDLFEVSAFPGLWTVRIELVTSEVHSDPQGLLVETQQFTVQ</sequence>
<proteinExistence type="predicted"/>
<dbReference type="GO" id="GO:0008237">
    <property type="term" value="F:metallopeptidase activity"/>
    <property type="evidence" value="ECO:0007669"/>
    <property type="project" value="InterPro"/>
</dbReference>
<protein>
    <submittedName>
        <fullName evidence="2">Uncharacterized protein</fullName>
    </submittedName>
</protein>
<dbReference type="OrthoDB" id="2961863at2759"/>
<dbReference type="InterPro" id="IPR019026">
    <property type="entry name" value="Peptidase_M64_IgA"/>
</dbReference>
<organism evidence="2 3">
    <name type="scientific">Folsomia candida</name>
    <name type="common">Springtail</name>
    <dbReference type="NCBI Taxonomy" id="158441"/>
    <lineage>
        <taxon>Eukaryota</taxon>
        <taxon>Metazoa</taxon>
        <taxon>Ecdysozoa</taxon>
        <taxon>Arthropoda</taxon>
        <taxon>Hexapoda</taxon>
        <taxon>Collembola</taxon>
        <taxon>Entomobryomorpha</taxon>
        <taxon>Isotomoidea</taxon>
        <taxon>Isotomidae</taxon>
        <taxon>Proisotominae</taxon>
        <taxon>Folsomia</taxon>
    </lineage>
</organism>
<feature type="signal peptide" evidence="1">
    <location>
        <begin position="1"/>
        <end position="18"/>
    </location>
</feature>
<keyword evidence="3" id="KW-1185">Reference proteome</keyword>
<evidence type="ECO:0000313" key="3">
    <source>
        <dbReference type="Proteomes" id="UP000198287"/>
    </source>
</evidence>
<accession>A0A226ES82</accession>
<dbReference type="InterPro" id="IPR024079">
    <property type="entry name" value="MetalloPept_cat_dom_sf"/>
</dbReference>
<dbReference type="AlphaFoldDB" id="A0A226ES82"/>
<dbReference type="Proteomes" id="UP000198287">
    <property type="component" value="Unassembled WGS sequence"/>
</dbReference>
<dbReference type="Pfam" id="PF09471">
    <property type="entry name" value="Peptidase_M64"/>
    <property type="match status" value="1"/>
</dbReference>
<keyword evidence="1" id="KW-0732">Signal</keyword>
<dbReference type="EMBL" id="LNIX01000002">
    <property type="protein sequence ID" value="OXA60485.1"/>
    <property type="molecule type" value="Genomic_DNA"/>
</dbReference>
<feature type="chain" id="PRO_5012466179" evidence="1">
    <location>
        <begin position="19"/>
        <end position="577"/>
    </location>
</feature>
<evidence type="ECO:0000313" key="2">
    <source>
        <dbReference type="EMBL" id="OXA60485.1"/>
    </source>
</evidence>
<dbReference type="Gene3D" id="3.40.390.10">
    <property type="entry name" value="Collagenase (Catalytic Domain)"/>
    <property type="match status" value="2"/>
</dbReference>
<comment type="caution">
    <text evidence="2">The sequence shown here is derived from an EMBL/GenBank/DDBJ whole genome shotgun (WGS) entry which is preliminary data.</text>
</comment>
<evidence type="ECO:0000256" key="1">
    <source>
        <dbReference type="SAM" id="SignalP"/>
    </source>
</evidence>
<reference evidence="2 3" key="1">
    <citation type="submission" date="2015-12" db="EMBL/GenBank/DDBJ databases">
        <title>The genome of Folsomia candida.</title>
        <authorList>
            <person name="Faddeeva A."/>
            <person name="Derks M.F."/>
            <person name="Anvar Y."/>
            <person name="Smit S."/>
            <person name="Van Straalen N."/>
            <person name="Roelofs D."/>
        </authorList>
    </citation>
    <scope>NUCLEOTIDE SEQUENCE [LARGE SCALE GENOMIC DNA]</scope>
    <source>
        <strain evidence="2 3">VU population</strain>
        <tissue evidence="2">Whole body</tissue>
    </source>
</reference>
<name>A0A226ES82_FOLCA</name>